<reference evidence="4 5" key="1">
    <citation type="submission" date="2022-05" db="EMBL/GenBank/DDBJ databases">
        <authorList>
            <consortium name="Genoscope - CEA"/>
            <person name="William W."/>
        </authorList>
    </citation>
    <scope>NUCLEOTIDE SEQUENCE [LARGE SCALE GENOMIC DNA]</scope>
</reference>
<dbReference type="Proteomes" id="UP001159428">
    <property type="component" value="Unassembled WGS sequence"/>
</dbReference>
<evidence type="ECO:0000256" key="2">
    <source>
        <dbReference type="ARBA" id="ARBA00023657"/>
    </source>
</evidence>
<gene>
    <name evidence="4" type="ORF">PMEA_00022732</name>
</gene>
<dbReference type="PANTHER" id="PTHR47231:SF1">
    <property type="entry name" value="CILIA- AND FLAGELLA-ASSOCIATED PROTEIN HOATZ"/>
    <property type="match status" value="1"/>
</dbReference>
<dbReference type="GO" id="GO:0060271">
    <property type="term" value="P:cilium assembly"/>
    <property type="evidence" value="ECO:0007669"/>
    <property type="project" value="InterPro"/>
</dbReference>
<dbReference type="Pfam" id="PF17664">
    <property type="entry name" value="HOATZ-like"/>
    <property type="match status" value="1"/>
</dbReference>
<organism evidence="4 5">
    <name type="scientific">Pocillopora meandrina</name>
    <dbReference type="NCBI Taxonomy" id="46732"/>
    <lineage>
        <taxon>Eukaryota</taxon>
        <taxon>Metazoa</taxon>
        <taxon>Cnidaria</taxon>
        <taxon>Anthozoa</taxon>
        <taxon>Hexacorallia</taxon>
        <taxon>Scleractinia</taxon>
        <taxon>Astrocoeniina</taxon>
        <taxon>Pocilloporidae</taxon>
        <taxon>Pocillopora</taxon>
    </lineage>
</organism>
<dbReference type="EMBL" id="CALNXJ010000041">
    <property type="protein sequence ID" value="CAH3145989.1"/>
    <property type="molecule type" value="Genomic_DNA"/>
</dbReference>
<dbReference type="InterPro" id="IPR040681">
    <property type="entry name" value="HOATZ-like"/>
</dbReference>
<evidence type="ECO:0000313" key="5">
    <source>
        <dbReference type="Proteomes" id="UP001159428"/>
    </source>
</evidence>
<feature type="compositionally biased region" description="Basic and acidic residues" evidence="3">
    <location>
        <begin position="119"/>
        <end position="132"/>
    </location>
</feature>
<keyword evidence="5" id="KW-1185">Reference proteome</keyword>
<comment type="caution">
    <text evidence="4">The sequence shown here is derived from an EMBL/GenBank/DDBJ whole genome shotgun (WGS) entry which is preliminary data.</text>
</comment>
<evidence type="ECO:0000256" key="3">
    <source>
        <dbReference type="SAM" id="MobiDB-lite"/>
    </source>
</evidence>
<proteinExistence type="inferred from homology"/>
<name>A0AAU9XHB2_9CNID</name>
<dbReference type="PANTHER" id="PTHR47231">
    <property type="entry name" value="UPF0722 PROTEIN C11ORF88"/>
    <property type="match status" value="1"/>
</dbReference>
<evidence type="ECO:0000256" key="1">
    <source>
        <dbReference type="ARBA" id="ARBA00023451"/>
    </source>
</evidence>
<accession>A0AAU9XHB2</accession>
<comment type="similarity">
    <text evidence="1">Belongs to the HOATZ family.</text>
</comment>
<dbReference type="AlphaFoldDB" id="A0AAU9XHB2"/>
<feature type="region of interest" description="Disordered" evidence="3">
    <location>
        <begin position="119"/>
        <end position="147"/>
    </location>
</feature>
<protein>
    <recommendedName>
        <fullName evidence="2">Cilia- and flagella-associated protein HOATZ</fullName>
    </recommendedName>
</protein>
<evidence type="ECO:0000313" key="4">
    <source>
        <dbReference type="EMBL" id="CAH3145989.1"/>
    </source>
</evidence>
<sequence>MADVSTVSFSGSSAETIEKAKAFWKCIDPPPEQKSTLAVSGINHRLKTAPQVGDGKRLVGIYQTHTTTLEMENDPRLTTYLEDAQKRKEQEQADYVQKITSFREEAQQTLAKRKVERLKKEAISHHQPKEHVFNISESSEEDDEGVEAMTEIDKFEDSLKQKEIIKPE</sequence>